<name>A0A6S7H4P7_PARCT</name>
<comment type="caution">
    <text evidence="1">The sequence shown here is derived from an EMBL/GenBank/DDBJ whole genome shotgun (WGS) entry which is preliminary data.</text>
</comment>
<protein>
    <submittedName>
        <fullName evidence="1">Uncharacterized protein</fullName>
    </submittedName>
</protein>
<dbReference type="OrthoDB" id="415068at2759"/>
<dbReference type="InterPro" id="IPR043502">
    <property type="entry name" value="DNA/RNA_pol_sf"/>
</dbReference>
<proteinExistence type="predicted"/>
<dbReference type="SUPFAM" id="SSF56672">
    <property type="entry name" value="DNA/RNA polymerases"/>
    <property type="match status" value="1"/>
</dbReference>
<dbReference type="CDD" id="cd01650">
    <property type="entry name" value="RT_nLTR_like"/>
    <property type="match status" value="1"/>
</dbReference>
<dbReference type="InterPro" id="IPR000477">
    <property type="entry name" value="RT_dom"/>
</dbReference>
<keyword evidence="2" id="KW-1185">Reference proteome</keyword>
<dbReference type="Pfam" id="PF00078">
    <property type="entry name" value="RVT_1"/>
    <property type="match status" value="1"/>
</dbReference>
<feature type="non-terminal residue" evidence="1">
    <location>
        <position position="237"/>
    </location>
</feature>
<feature type="non-terminal residue" evidence="1">
    <location>
        <position position="1"/>
    </location>
</feature>
<dbReference type="AlphaFoldDB" id="A0A6S7H4P7"/>
<evidence type="ECO:0000313" key="2">
    <source>
        <dbReference type="Proteomes" id="UP001152795"/>
    </source>
</evidence>
<dbReference type="EMBL" id="CACRXK020003637">
    <property type="protein sequence ID" value="CAB3999644.1"/>
    <property type="molecule type" value="Genomic_DNA"/>
</dbReference>
<sequence length="237" mass="27523">SSRTFHKMLQLTSQHLSPTLLNTYNTSTKVDSTLKSRCFSSQNILSTYKLEPVMDRITSYRPISILPVVSKLMERILYDQMYNYLKKQNVLSEHQFGFRQFHSTTTTLLDCTNEWYINMDRGLYNIVVLLDLKKAFDTVNHEILLRKFERYGFGNKALDLLSNYLTNRTQRCQLNGMLSDQRGITCGIPQGSILGPLLFIIYINDLPNCLKHTTPRMFADDTSLTALTIDSENVYYW</sequence>
<dbReference type="Proteomes" id="UP001152795">
    <property type="component" value="Unassembled WGS sequence"/>
</dbReference>
<dbReference type="PANTHER" id="PTHR33332">
    <property type="entry name" value="REVERSE TRANSCRIPTASE DOMAIN-CONTAINING PROTEIN"/>
    <property type="match status" value="1"/>
</dbReference>
<gene>
    <name evidence="1" type="ORF">PACLA_8A066332</name>
</gene>
<reference evidence="1" key="1">
    <citation type="submission" date="2020-04" db="EMBL/GenBank/DDBJ databases">
        <authorList>
            <person name="Alioto T."/>
            <person name="Alioto T."/>
            <person name="Gomez Garrido J."/>
        </authorList>
    </citation>
    <scope>NUCLEOTIDE SEQUENCE</scope>
    <source>
        <strain evidence="1">A484AB</strain>
    </source>
</reference>
<evidence type="ECO:0000313" key="1">
    <source>
        <dbReference type="EMBL" id="CAB3999644.1"/>
    </source>
</evidence>
<dbReference type="PROSITE" id="PS50878">
    <property type="entry name" value="RT_POL"/>
    <property type="match status" value="1"/>
</dbReference>
<organism evidence="1 2">
    <name type="scientific">Paramuricea clavata</name>
    <name type="common">Red gorgonian</name>
    <name type="synonym">Violescent sea-whip</name>
    <dbReference type="NCBI Taxonomy" id="317549"/>
    <lineage>
        <taxon>Eukaryota</taxon>
        <taxon>Metazoa</taxon>
        <taxon>Cnidaria</taxon>
        <taxon>Anthozoa</taxon>
        <taxon>Octocorallia</taxon>
        <taxon>Malacalcyonacea</taxon>
        <taxon>Plexauridae</taxon>
        <taxon>Paramuricea</taxon>
    </lineage>
</organism>
<accession>A0A6S7H4P7</accession>